<reference evidence="1 2" key="1">
    <citation type="submission" date="2020-07" db="EMBL/GenBank/DDBJ databases">
        <title>Genomic Encyclopedia of Type Strains, Phase IV (KMG-V): Genome sequencing to study the core and pangenomes of soil and plant-associated prokaryotes.</title>
        <authorList>
            <person name="Whitman W."/>
        </authorList>
    </citation>
    <scope>NUCLEOTIDE SEQUENCE [LARGE SCALE GENOMIC DNA]</scope>
    <source>
        <strain evidence="1 2">RH2WT43</strain>
    </source>
</reference>
<comment type="caution">
    <text evidence="1">The sequence shown here is derived from an EMBL/GenBank/DDBJ whole genome shotgun (WGS) entry which is preliminary data.</text>
</comment>
<dbReference type="EMBL" id="JACGXL010000007">
    <property type="protein sequence ID" value="MBA8889461.1"/>
    <property type="molecule type" value="Genomic_DNA"/>
</dbReference>
<proteinExistence type="predicted"/>
<dbReference type="AlphaFoldDB" id="A0A839FBE5"/>
<dbReference type="Proteomes" id="UP000550401">
    <property type="component" value="Unassembled WGS sequence"/>
</dbReference>
<gene>
    <name evidence="1" type="ORF">FHW12_003707</name>
</gene>
<protein>
    <submittedName>
        <fullName evidence="1">Uncharacterized protein</fullName>
    </submittedName>
</protein>
<name>A0A839FBE5_9GAMM</name>
<keyword evidence="2" id="KW-1185">Reference proteome</keyword>
<evidence type="ECO:0000313" key="1">
    <source>
        <dbReference type="EMBL" id="MBA8889461.1"/>
    </source>
</evidence>
<organism evidence="1 2">
    <name type="scientific">Dokdonella fugitiva</name>
    <dbReference type="NCBI Taxonomy" id="328517"/>
    <lineage>
        <taxon>Bacteria</taxon>
        <taxon>Pseudomonadati</taxon>
        <taxon>Pseudomonadota</taxon>
        <taxon>Gammaproteobacteria</taxon>
        <taxon>Lysobacterales</taxon>
        <taxon>Rhodanobacteraceae</taxon>
        <taxon>Dokdonella</taxon>
    </lineage>
</organism>
<sequence>MHPKERRLHAQRPPALLKRELNDAQCFALTGLERFGWELKFIRHPLFQDPVAVVFDAERGVYAVIERDGSLNERATVALRH</sequence>
<evidence type="ECO:0000313" key="2">
    <source>
        <dbReference type="Proteomes" id="UP000550401"/>
    </source>
</evidence>
<accession>A0A839FBE5</accession>
<dbReference type="RefSeq" id="WP_182532508.1">
    <property type="nucleotide sequence ID" value="NZ_JACGXL010000007.1"/>
</dbReference>